<dbReference type="Gene3D" id="3.50.50.60">
    <property type="entry name" value="FAD/NAD(P)-binding domain"/>
    <property type="match status" value="1"/>
</dbReference>
<dbReference type="InterPro" id="IPR038732">
    <property type="entry name" value="HpyO/CreE_NAD-binding"/>
</dbReference>
<protein>
    <submittedName>
        <fullName evidence="2">FAD/NAD(P)-binding protein</fullName>
    </submittedName>
</protein>
<gene>
    <name evidence="2" type="ORF">ACFSJD_06840</name>
</gene>
<organism evidence="2 3">
    <name type="scientific">Pseudonocardia yunnanensis</name>
    <dbReference type="NCBI Taxonomy" id="58107"/>
    <lineage>
        <taxon>Bacteria</taxon>
        <taxon>Bacillati</taxon>
        <taxon>Actinomycetota</taxon>
        <taxon>Actinomycetes</taxon>
        <taxon>Pseudonocardiales</taxon>
        <taxon>Pseudonocardiaceae</taxon>
        <taxon>Pseudonocardia</taxon>
    </lineage>
</organism>
<proteinExistence type="predicted"/>
<dbReference type="Pfam" id="PF13454">
    <property type="entry name" value="NAD_binding_9"/>
    <property type="match status" value="1"/>
</dbReference>
<dbReference type="Proteomes" id="UP001597114">
    <property type="component" value="Unassembled WGS sequence"/>
</dbReference>
<reference evidence="3" key="1">
    <citation type="journal article" date="2019" name="Int. J. Syst. Evol. Microbiol.">
        <title>The Global Catalogue of Microorganisms (GCM) 10K type strain sequencing project: providing services to taxonomists for standard genome sequencing and annotation.</title>
        <authorList>
            <consortium name="The Broad Institute Genomics Platform"/>
            <consortium name="The Broad Institute Genome Sequencing Center for Infectious Disease"/>
            <person name="Wu L."/>
            <person name="Ma J."/>
        </authorList>
    </citation>
    <scope>NUCLEOTIDE SEQUENCE [LARGE SCALE GENOMIC DNA]</scope>
    <source>
        <strain evidence="3">CCM 7043</strain>
    </source>
</reference>
<feature type="domain" description="FAD-dependent urate hydroxylase HpyO/Asp monooxygenase CreE-like FAD/NAD(P)-binding" evidence="1">
    <location>
        <begin position="24"/>
        <end position="166"/>
    </location>
</feature>
<dbReference type="PRINTS" id="PR00368">
    <property type="entry name" value="FADPNR"/>
</dbReference>
<dbReference type="SUPFAM" id="SSF51905">
    <property type="entry name" value="FAD/NAD(P)-binding domain"/>
    <property type="match status" value="2"/>
</dbReference>
<sequence>MSRTVGIVGGAESGVRGDFRTDIAVIGGGASGTLTAVHLLRAGASDLRVVVFESEASRRHLGAAYSTTDPRHLLNVRAQVMSAFPEEPGHFVEWARQAGYAVEPTDFVPRMVFGQYLRSLVSQFGDGRLRVVTERVEDVVADGGGFTLTAGDTSTRAGAVVFAYGNPAPRQLATAAGPLPDAAWHVRNPWDLDALTALPDDATVVLVGSGLTAVDAAITLLEDAPRRRVVMVSRHGELPRTHLAQALTDWVSPIPPLGPLTADGLAELIRTQIEVAARQGVNWRAVIDGLRAATPSIWARLDLDERRRFLTAHSRDWDVRRHRMAPAPAARIRAYRASGRLSVHGGGLQGVEDLGSRCRVELDGVALDADALVNCTGPLNDVTQTVDPLLRSLVDRGTVAPDPLGIGLACTPDGRLLDSTGAIALAMYAVGPPRKGAVWESLAVPEIRDQAALLAQHLVSARAA</sequence>
<keyword evidence="3" id="KW-1185">Reference proteome</keyword>
<comment type="caution">
    <text evidence="2">The sequence shown here is derived from an EMBL/GenBank/DDBJ whole genome shotgun (WGS) entry which is preliminary data.</text>
</comment>
<dbReference type="InterPro" id="IPR052189">
    <property type="entry name" value="L-asp_N-monooxygenase_NS-form"/>
</dbReference>
<dbReference type="PANTHER" id="PTHR40254:SF1">
    <property type="entry name" value="BLR0577 PROTEIN"/>
    <property type="match status" value="1"/>
</dbReference>
<name>A0ABW4ENK1_9PSEU</name>
<dbReference type="EMBL" id="JBHUCO010000007">
    <property type="protein sequence ID" value="MFD1517193.1"/>
    <property type="molecule type" value="Genomic_DNA"/>
</dbReference>
<dbReference type="RefSeq" id="WP_344718915.1">
    <property type="nucleotide sequence ID" value="NZ_BAAAUS010000002.1"/>
</dbReference>
<dbReference type="PANTHER" id="PTHR40254">
    <property type="entry name" value="BLR0577 PROTEIN"/>
    <property type="match status" value="1"/>
</dbReference>
<dbReference type="InterPro" id="IPR036188">
    <property type="entry name" value="FAD/NAD-bd_sf"/>
</dbReference>
<evidence type="ECO:0000313" key="3">
    <source>
        <dbReference type="Proteomes" id="UP001597114"/>
    </source>
</evidence>
<evidence type="ECO:0000313" key="2">
    <source>
        <dbReference type="EMBL" id="MFD1517193.1"/>
    </source>
</evidence>
<evidence type="ECO:0000259" key="1">
    <source>
        <dbReference type="Pfam" id="PF13454"/>
    </source>
</evidence>
<accession>A0ABW4ENK1</accession>